<sequence>MPQMFPTQWIALALFFPGMVLVLTVKMNYFFSQPTPATHSLITNPTHTWTW</sequence>
<evidence type="ECO:0000256" key="1">
    <source>
        <dbReference type="SAM" id="Phobius"/>
    </source>
</evidence>
<keyword evidence="2" id="KW-0496">Mitochondrion</keyword>
<keyword evidence="1" id="KW-0472">Membrane</keyword>
<proteinExistence type="predicted"/>
<dbReference type="EMBL" id="MT767838">
    <property type="protein sequence ID" value="QQJ94262.1"/>
    <property type="molecule type" value="Genomic_DNA"/>
</dbReference>
<protein>
    <submittedName>
        <fullName evidence="2">ATP synthase F0 subunit 8</fullName>
    </submittedName>
</protein>
<dbReference type="RefSeq" id="YP_010138754.1">
    <property type="nucleotide sequence ID" value="NC_056899.1"/>
</dbReference>
<name>A0A7T6UYY6_9MYRI</name>
<dbReference type="CTD" id="4509"/>
<dbReference type="AlphaFoldDB" id="A0A7T6UYY6"/>
<gene>
    <name evidence="2" type="primary">ATP8</name>
</gene>
<reference evidence="2" key="1">
    <citation type="submission" date="2020-07" db="EMBL/GenBank/DDBJ databases">
        <authorList>
            <person name="Xu H."/>
            <person name="Liu H."/>
            <person name="Ruan H."/>
        </authorList>
    </citation>
    <scope>NUCLEOTIDE SEQUENCE</scope>
</reference>
<dbReference type="GeneID" id="67131927"/>
<organism evidence="2">
    <name type="scientific">Spirobolus bungii</name>
    <dbReference type="NCBI Taxonomy" id="2798518"/>
    <lineage>
        <taxon>Eukaryota</taxon>
        <taxon>Metazoa</taxon>
        <taxon>Ecdysozoa</taxon>
        <taxon>Arthropoda</taxon>
        <taxon>Myriapoda</taxon>
        <taxon>Diplopoda</taxon>
        <taxon>Helminthomorpha</taxon>
        <taxon>Spirobolidae</taxon>
        <taxon>Spirobolus</taxon>
    </lineage>
</organism>
<geneLocation type="mitochondrion" evidence="2"/>
<keyword evidence="1" id="KW-0812">Transmembrane</keyword>
<feature type="transmembrane region" description="Helical" evidence="1">
    <location>
        <begin position="6"/>
        <end position="25"/>
    </location>
</feature>
<accession>A0A7T6UYY6</accession>
<evidence type="ECO:0000313" key="2">
    <source>
        <dbReference type="EMBL" id="QQJ94262.1"/>
    </source>
</evidence>
<keyword evidence="1" id="KW-1133">Transmembrane helix</keyword>